<protein>
    <submittedName>
        <fullName evidence="2">Uncharacterized protein</fullName>
    </submittedName>
</protein>
<sequence>MDALFKLKDSFVQFLSPAAKRRRTAGPGTPSTSKDHEYAPISESRGKKAQTAASDHLVSKYPTTPQPKNPRKRAREEVEDEYDIVISPGDSVSQVSTAATENSSQGVAESGEEEDEEEIEDSFDTTNPGEIESDAEDEREVGEEGAEGDVEDSDQEMLEEEDLSSEVGEDFDSEAQEVARAEAKVEEYLARQKEFENIQENIQKAKEDASWHPDALFLYERLALRSFEPLVPIDWQIDFPTLPQVLFTEDHGATFVNSNCLASYRGIKALQSLITLGVRVRDKLSVGRQPEKMVAKEIQNYIKWAERDGGYQKKRFIPVHTVVAARSSQTAGSIGVALASQMKFLAEQHRASLRLSDDESGETYAKPLPLLYGLVVAQTKVILVTHDSAQPDTEANVLSTLDLTNKDMDVWNGFAIAFMVIAARNYLMSMIDELEPDNTVTDDEDA</sequence>
<reference evidence="3" key="1">
    <citation type="submission" date="2016-03" db="EMBL/GenBank/DDBJ databases">
        <authorList>
            <person name="Ploux O."/>
        </authorList>
    </citation>
    <scope>NUCLEOTIDE SEQUENCE [LARGE SCALE GENOMIC DNA]</scope>
    <source>
        <strain evidence="3">UK7</strain>
    </source>
</reference>
<evidence type="ECO:0000313" key="3">
    <source>
        <dbReference type="Proteomes" id="UP000178129"/>
    </source>
</evidence>
<gene>
    <name evidence="2" type="ORF">RCO7_04465</name>
</gene>
<feature type="region of interest" description="Disordered" evidence="1">
    <location>
        <begin position="18"/>
        <end position="179"/>
    </location>
</feature>
<dbReference type="InParanoid" id="A0A1E1JSG1"/>
<accession>A0A1E1JSG1</accession>
<evidence type="ECO:0000256" key="1">
    <source>
        <dbReference type="SAM" id="MobiDB-lite"/>
    </source>
</evidence>
<organism evidence="2 3">
    <name type="scientific">Rhynchosporium graminicola</name>
    <dbReference type="NCBI Taxonomy" id="2792576"/>
    <lineage>
        <taxon>Eukaryota</taxon>
        <taxon>Fungi</taxon>
        <taxon>Dikarya</taxon>
        <taxon>Ascomycota</taxon>
        <taxon>Pezizomycotina</taxon>
        <taxon>Leotiomycetes</taxon>
        <taxon>Helotiales</taxon>
        <taxon>Ploettnerulaceae</taxon>
        <taxon>Rhynchosporium</taxon>
    </lineage>
</organism>
<feature type="compositionally biased region" description="Acidic residues" evidence="1">
    <location>
        <begin position="110"/>
        <end position="123"/>
    </location>
</feature>
<proteinExistence type="predicted"/>
<dbReference type="EMBL" id="FJUW01000002">
    <property type="protein sequence ID" value="CZS88689.1"/>
    <property type="molecule type" value="Genomic_DNA"/>
</dbReference>
<name>A0A1E1JSG1_9HELO</name>
<feature type="compositionally biased region" description="Acidic residues" evidence="1">
    <location>
        <begin position="131"/>
        <end position="175"/>
    </location>
</feature>
<dbReference type="Proteomes" id="UP000178129">
    <property type="component" value="Unassembled WGS sequence"/>
</dbReference>
<comment type="caution">
    <text evidence="2">The sequence shown here is derived from an EMBL/GenBank/DDBJ whole genome shotgun (WGS) entry which is preliminary data.</text>
</comment>
<keyword evidence="3" id="KW-1185">Reference proteome</keyword>
<feature type="compositionally biased region" description="Polar residues" evidence="1">
    <location>
        <begin position="90"/>
        <end position="107"/>
    </location>
</feature>
<evidence type="ECO:0000313" key="2">
    <source>
        <dbReference type="EMBL" id="CZS88689.1"/>
    </source>
</evidence>
<dbReference type="AlphaFoldDB" id="A0A1E1JSG1"/>